<comment type="caution">
    <text evidence="9">The sequence shown here is derived from an EMBL/GenBank/DDBJ whole genome shotgun (WGS) entry which is preliminary data.</text>
</comment>
<dbReference type="NCBIfam" id="TIGR02937">
    <property type="entry name" value="sigma70-ECF"/>
    <property type="match status" value="1"/>
</dbReference>
<keyword evidence="5 6" id="KW-0804">Transcription</keyword>
<evidence type="ECO:0000313" key="9">
    <source>
        <dbReference type="EMBL" id="PCE64926.1"/>
    </source>
</evidence>
<dbReference type="InterPro" id="IPR036388">
    <property type="entry name" value="WH-like_DNA-bd_sf"/>
</dbReference>
<evidence type="ECO:0000256" key="5">
    <source>
        <dbReference type="ARBA" id="ARBA00023163"/>
    </source>
</evidence>
<dbReference type="InterPro" id="IPR039425">
    <property type="entry name" value="RNA_pol_sigma-70-like"/>
</dbReference>
<dbReference type="InterPro" id="IPR013325">
    <property type="entry name" value="RNA_pol_sigma_r2"/>
</dbReference>
<organism evidence="9 10">
    <name type="scientific">Sediminicola luteus</name>
    <dbReference type="NCBI Taxonomy" id="319238"/>
    <lineage>
        <taxon>Bacteria</taxon>
        <taxon>Pseudomonadati</taxon>
        <taxon>Bacteroidota</taxon>
        <taxon>Flavobacteriia</taxon>
        <taxon>Flavobacteriales</taxon>
        <taxon>Flavobacteriaceae</taxon>
        <taxon>Sediminicola</taxon>
    </lineage>
</organism>
<feature type="domain" description="RNA polymerase sigma factor 70 region 4 type 2" evidence="8">
    <location>
        <begin position="116"/>
        <end position="167"/>
    </location>
</feature>
<keyword evidence="3 6" id="KW-0731">Sigma factor</keyword>
<evidence type="ECO:0000256" key="6">
    <source>
        <dbReference type="RuleBase" id="RU000716"/>
    </source>
</evidence>
<dbReference type="EMBL" id="NBWU01000002">
    <property type="protein sequence ID" value="PCE64926.1"/>
    <property type="molecule type" value="Genomic_DNA"/>
</dbReference>
<keyword evidence="4 6" id="KW-0238">DNA-binding</keyword>
<dbReference type="Proteomes" id="UP000219559">
    <property type="component" value="Unassembled WGS sequence"/>
</dbReference>
<gene>
    <name evidence="9" type="ORF">B7P33_07120</name>
</gene>
<dbReference type="GO" id="GO:0003677">
    <property type="term" value="F:DNA binding"/>
    <property type="evidence" value="ECO:0007669"/>
    <property type="project" value="UniProtKB-KW"/>
</dbReference>
<keyword evidence="10" id="KW-1185">Reference proteome</keyword>
<dbReference type="GO" id="GO:0006352">
    <property type="term" value="P:DNA-templated transcription initiation"/>
    <property type="evidence" value="ECO:0007669"/>
    <property type="project" value="InterPro"/>
</dbReference>
<dbReference type="Pfam" id="PF08281">
    <property type="entry name" value="Sigma70_r4_2"/>
    <property type="match status" value="1"/>
</dbReference>
<evidence type="ECO:0000313" key="10">
    <source>
        <dbReference type="Proteomes" id="UP000219559"/>
    </source>
</evidence>
<sequence length="180" mass="20798">MLQTDLIKKCRQNDRTAQMALYRKYCDGMFHVALRYVRHDADAEDILQEAFIRAFSKLDQYKGEVSFGAWLKRIVINKCIDFIKAKKELTVGLDEGFVHLADDNDWEMETDVSMAEVHASMEALPEKYRQVVLLYLVEGYDHQEISQILGISETACRTRLLRGKGKLKERLKEIVYGTGS</sequence>
<evidence type="ECO:0000256" key="3">
    <source>
        <dbReference type="ARBA" id="ARBA00023082"/>
    </source>
</evidence>
<dbReference type="InterPro" id="IPR014284">
    <property type="entry name" value="RNA_pol_sigma-70_dom"/>
</dbReference>
<dbReference type="InterPro" id="IPR007627">
    <property type="entry name" value="RNA_pol_sigma70_r2"/>
</dbReference>
<accession>A0A2A4GAB5</accession>
<dbReference type="Gene3D" id="1.10.10.10">
    <property type="entry name" value="Winged helix-like DNA-binding domain superfamily/Winged helix DNA-binding domain"/>
    <property type="match status" value="1"/>
</dbReference>
<dbReference type="PANTHER" id="PTHR43133">
    <property type="entry name" value="RNA POLYMERASE ECF-TYPE SIGMA FACTO"/>
    <property type="match status" value="1"/>
</dbReference>
<dbReference type="PROSITE" id="PS01063">
    <property type="entry name" value="SIGMA70_ECF"/>
    <property type="match status" value="1"/>
</dbReference>
<dbReference type="InterPro" id="IPR000838">
    <property type="entry name" value="RNA_pol_sigma70_ECF_CS"/>
</dbReference>
<dbReference type="PANTHER" id="PTHR43133:SF51">
    <property type="entry name" value="RNA POLYMERASE SIGMA FACTOR"/>
    <property type="match status" value="1"/>
</dbReference>
<dbReference type="InterPro" id="IPR013324">
    <property type="entry name" value="RNA_pol_sigma_r3/r4-like"/>
</dbReference>
<keyword evidence="2 6" id="KW-0805">Transcription regulation</keyword>
<evidence type="ECO:0000259" key="8">
    <source>
        <dbReference type="Pfam" id="PF08281"/>
    </source>
</evidence>
<evidence type="ECO:0000256" key="4">
    <source>
        <dbReference type="ARBA" id="ARBA00023125"/>
    </source>
</evidence>
<proteinExistence type="inferred from homology"/>
<evidence type="ECO:0000256" key="1">
    <source>
        <dbReference type="ARBA" id="ARBA00010641"/>
    </source>
</evidence>
<name>A0A2A4GAB5_9FLAO</name>
<comment type="similarity">
    <text evidence="1 6">Belongs to the sigma-70 factor family. ECF subfamily.</text>
</comment>
<dbReference type="SUPFAM" id="SSF88659">
    <property type="entry name" value="Sigma3 and sigma4 domains of RNA polymerase sigma factors"/>
    <property type="match status" value="1"/>
</dbReference>
<dbReference type="Gene3D" id="1.10.1740.10">
    <property type="match status" value="1"/>
</dbReference>
<protein>
    <recommendedName>
        <fullName evidence="6">RNA polymerase sigma factor</fullName>
    </recommendedName>
</protein>
<evidence type="ECO:0000256" key="2">
    <source>
        <dbReference type="ARBA" id="ARBA00023015"/>
    </source>
</evidence>
<dbReference type="RefSeq" id="WP_097440206.1">
    <property type="nucleotide sequence ID" value="NZ_KZ300476.1"/>
</dbReference>
<evidence type="ECO:0000259" key="7">
    <source>
        <dbReference type="Pfam" id="PF04542"/>
    </source>
</evidence>
<dbReference type="SUPFAM" id="SSF88946">
    <property type="entry name" value="Sigma2 domain of RNA polymerase sigma factors"/>
    <property type="match status" value="1"/>
</dbReference>
<dbReference type="OrthoDB" id="1160671at2"/>
<feature type="domain" description="RNA polymerase sigma-70 region 2" evidence="7">
    <location>
        <begin position="21"/>
        <end position="87"/>
    </location>
</feature>
<reference evidence="9 10" key="1">
    <citation type="submission" date="2017-04" db="EMBL/GenBank/DDBJ databases">
        <title>A new member of the family Flavobacteriaceae isolated from ascidians.</title>
        <authorList>
            <person name="Chen L."/>
        </authorList>
    </citation>
    <scope>NUCLEOTIDE SEQUENCE [LARGE SCALE GENOMIC DNA]</scope>
    <source>
        <strain evidence="9 10">HQA918</strain>
    </source>
</reference>
<dbReference type="Pfam" id="PF04542">
    <property type="entry name" value="Sigma70_r2"/>
    <property type="match status" value="1"/>
</dbReference>
<dbReference type="AlphaFoldDB" id="A0A2A4GAB5"/>
<dbReference type="CDD" id="cd06171">
    <property type="entry name" value="Sigma70_r4"/>
    <property type="match status" value="1"/>
</dbReference>
<dbReference type="GO" id="GO:0016987">
    <property type="term" value="F:sigma factor activity"/>
    <property type="evidence" value="ECO:0007669"/>
    <property type="project" value="UniProtKB-KW"/>
</dbReference>
<dbReference type="InterPro" id="IPR013249">
    <property type="entry name" value="RNA_pol_sigma70_r4_t2"/>
</dbReference>